<evidence type="ECO:0000256" key="3">
    <source>
        <dbReference type="ARBA" id="ARBA00022777"/>
    </source>
</evidence>
<keyword evidence="1" id="KW-0808">Transferase</keyword>
<gene>
    <name evidence="11" type="ORF">I7I51_03028</name>
</gene>
<dbReference type="Proteomes" id="UP000663671">
    <property type="component" value="Chromosome 6"/>
</dbReference>
<comment type="catalytic activity">
    <reaction evidence="7">
        <text>L-seryl-[protein] + ATP = O-phospho-L-seryl-[protein] + ADP + H(+)</text>
        <dbReference type="Rhea" id="RHEA:17989"/>
        <dbReference type="Rhea" id="RHEA-COMP:9863"/>
        <dbReference type="Rhea" id="RHEA-COMP:11604"/>
        <dbReference type="ChEBI" id="CHEBI:15378"/>
        <dbReference type="ChEBI" id="CHEBI:29999"/>
        <dbReference type="ChEBI" id="CHEBI:30616"/>
        <dbReference type="ChEBI" id="CHEBI:83421"/>
        <dbReference type="ChEBI" id="CHEBI:456216"/>
        <dbReference type="EC" id="2.7.12.2"/>
    </reaction>
</comment>
<reference evidence="11" key="1">
    <citation type="submission" date="2021-01" db="EMBL/GenBank/DDBJ databases">
        <title>Chromosome-level genome assembly of a human fungal pathogen reveals clustering of transcriptionally co-regulated genes.</title>
        <authorList>
            <person name="Voorhies M."/>
            <person name="Cohen S."/>
            <person name="Shea T.P."/>
            <person name="Petrus S."/>
            <person name="Munoz J.F."/>
            <person name="Poplawski S."/>
            <person name="Goldman W.E."/>
            <person name="Michael T."/>
            <person name="Cuomo C.A."/>
            <person name="Sil A."/>
            <person name="Beyhan S."/>
        </authorList>
    </citation>
    <scope>NUCLEOTIDE SEQUENCE</scope>
    <source>
        <strain evidence="11">WU24</strain>
    </source>
</reference>
<proteinExistence type="inferred from homology"/>
<keyword evidence="3 11" id="KW-0418">Kinase</keyword>
<dbReference type="GO" id="GO:0004708">
    <property type="term" value="F:MAP kinase kinase activity"/>
    <property type="evidence" value="ECO:0007669"/>
    <property type="project" value="UniProtKB-EC"/>
</dbReference>
<dbReference type="EMBL" id="CP069116">
    <property type="protein sequence ID" value="QSS66816.1"/>
    <property type="molecule type" value="Genomic_DNA"/>
</dbReference>
<dbReference type="InterPro" id="IPR011009">
    <property type="entry name" value="Kinase-like_dom_sf"/>
</dbReference>
<comment type="similarity">
    <text evidence="5">Belongs to the protein kinase superfamily. STE Ser/Thr protein kinase family. MAP kinase kinase subfamily.</text>
</comment>
<dbReference type="OrthoDB" id="4062651at2759"/>
<keyword evidence="2" id="KW-0547">Nucleotide-binding</keyword>
<comment type="catalytic activity">
    <reaction evidence="8">
        <text>L-threonyl-[protein] + ATP = O-phospho-L-threonyl-[protein] + ADP + H(+)</text>
        <dbReference type="Rhea" id="RHEA:46608"/>
        <dbReference type="Rhea" id="RHEA-COMP:11060"/>
        <dbReference type="Rhea" id="RHEA-COMP:11605"/>
        <dbReference type="ChEBI" id="CHEBI:15378"/>
        <dbReference type="ChEBI" id="CHEBI:30013"/>
        <dbReference type="ChEBI" id="CHEBI:30616"/>
        <dbReference type="ChEBI" id="CHEBI:61977"/>
        <dbReference type="ChEBI" id="CHEBI:456216"/>
        <dbReference type="EC" id="2.7.12.2"/>
    </reaction>
</comment>
<dbReference type="PROSITE" id="PS50011">
    <property type="entry name" value="PROTEIN_KINASE_DOM"/>
    <property type="match status" value="1"/>
</dbReference>
<evidence type="ECO:0000313" key="11">
    <source>
        <dbReference type="EMBL" id="QSS66816.1"/>
    </source>
</evidence>
<dbReference type="SMART" id="SM00220">
    <property type="entry name" value="S_TKc"/>
    <property type="match status" value="1"/>
</dbReference>
<dbReference type="Pfam" id="PF00069">
    <property type="entry name" value="Pkinase"/>
    <property type="match status" value="1"/>
</dbReference>
<evidence type="ECO:0000256" key="8">
    <source>
        <dbReference type="ARBA" id="ARBA00049299"/>
    </source>
</evidence>
<evidence type="ECO:0000256" key="6">
    <source>
        <dbReference type="ARBA" id="ARBA00038999"/>
    </source>
</evidence>
<evidence type="ECO:0000313" key="12">
    <source>
        <dbReference type="Proteomes" id="UP000663671"/>
    </source>
</evidence>
<evidence type="ECO:0000259" key="10">
    <source>
        <dbReference type="PROSITE" id="PS50011"/>
    </source>
</evidence>
<evidence type="ECO:0000256" key="4">
    <source>
        <dbReference type="ARBA" id="ARBA00022840"/>
    </source>
</evidence>
<feature type="domain" description="Protein kinase" evidence="10">
    <location>
        <begin position="161"/>
        <end position="430"/>
    </location>
</feature>
<comment type="catalytic activity">
    <reaction evidence="9">
        <text>L-tyrosyl-[protein] + ATP = O-phospho-L-tyrosyl-[protein] + ADP + H(+)</text>
        <dbReference type="Rhea" id="RHEA:10596"/>
        <dbReference type="Rhea" id="RHEA-COMP:10136"/>
        <dbReference type="Rhea" id="RHEA-COMP:20101"/>
        <dbReference type="ChEBI" id="CHEBI:15378"/>
        <dbReference type="ChEBI" id="CHEBI:30616"/>
        <dbReference type="ChEBI" id="CHEBI:46858"/>
        <dbReference type="ChEBI" id="CHEBI:61978"/>
        <dbReference type="ChEBI" id="CHEBI:456216"/>
        <dbReference type="EC" id="2.7.12.2"/>
    </reaction>
</comment>
<dbReference type="PANTHER" id="PTHR48013:SF9">
    <property type="entry name" value="DUAL SPECIFICITY MITOGEN-ACTIVATED PROTEIN KINASE KINASE 5"/>
    <property type="match status" value="1"/>
</dbReference>
<dbReference type="Gene3D" id="1.10.510.10">
    <property type="entry name" value="Transferase(Phosphotransferase) domain 1"/>
    <property type="match status" value="1"/>
</dbReference>
<evidence type="ECO:0000256" key="1">
    <source>
        <dbReference type="ARBA" id="ARBA00022679"/>
    </source>
</evidence>
<dbReference type="InterPro" id="IPR000719">
    <property type="entry name" value="Prot_kinase_dom"/>
</dbReference>
<evidence type="ECO:0000256" key="5">
    <source>
        <dbReference type="ARBA" id="ARBA00038035"/>
    </source>
</evidence>
<name>A0A8A1MK07_AJECA</name>
<accession>A0A8A1MK07</accession>
<dbReference type="GO" id="GO:0005524">
    <property type="term" value="F:ATP binding"/>
    <property type="evidence" value="ECO:0007669"/>
    <property type="project" value="UniProtKB-KW"/>
</dbReference>
<dbReference type="PANTHER" id="PTHR48013">
    <property type="entry name" value="DUAL SPECIFICITY MITOGEN-ACTIVATED PROTEIN KINASE KINASE 5-RELATED"/>
    <property type="match status" value="1"/>
</dbReference>
<keyword evidence="4" id="KW-0067">ATP-binding</keyword>
<sequence length="430" mass="47926">MSSRGLAIHLFTLPNKLPVVTCHSRTYDLLLCRRDKFLIVELIFANASESKCSRYIGFHLQSSTRYTLATLGRSGADITVDGPSISRIHIGQSRKQLRLRVVVRSDVTCMGGREEDLVQFRLVWHRVEFNANYRVENRVETPMQTRTRDNTDGVTQSSPINPKLAPVGARAYGTVSKVIDMDSGKIMGVKCVRPPPSGFKDLDLTRLQREIEALYSCSHLISTAEHHRIHTLPEVIGAVLDLHGLERSINYLIQMRVFDDALDYLISYGIIHRNVKPANILSATLGKLDSQYNLTDFGFCNSVDRAISGVGSLMSKNMFTAEEIVGAALDAARTDRMHHLKDMAEIEPDKRASSSQMLLRHYNGIGRTMPLEQVETITSAKHTQEHVIMGSTSPQLRWLPPGPTYPSPQTALTTGLGMSTTARISKHVFA</sequence>
<evidence type="ECO:0000256" key="9">
    <source>
        <dbReference type="ARBA" id="ARBA00051693"/>
    </source>
</evidence>
<dbReference type="AlphaFoldDB" id="A0A8A1MK07"/>
<evidence type="ECO:0000256" key="7">
    <source>
        <dbReference type="ARBA" id="ARBA00049014"/>
    </source>
</evidence>
<protein>
    <recommendedName>
        <fullName evidence="6">mitogen-activated protein kinase kinase</fullName>
        <ecNumber evidence="6">2.7.12.2</ecNumber>
    </recommendedName>
</protein>
<organism evidence="11 12">
    <name type="scientific">Ajellomyces capsulatus</name>
    <name type="common">Darling's disease fungus</name>
    <name type="synonym">Histoplasma capsulatum</name>
    <dbReference type="NCBI Taxonomy" id="5037"/>
    <lineage>
        <taxon>Eukaryota</taxon>
        <taxon>Fungi</taxon>
        <taxon>Dikarya</taxon>
        <taxon>Ascomycota</taxon>
        <taxon>Pezizomycotina</taxon>
        <taxon>Eurotiomycetes</taxon>
        <taxon>Eurotiomycetidae</taxon>
        <taxon>Onygenales</taxon>
        <taxon>Ajellomycetaceae</taxon>
        <taxon>Histoplasma</taxon>
    </lineage>
</organism>
<dbReference type="VEuPathDB" id="FungiDB:I7I51_03028"/>
<dbReference type="SUPFAM" id="SSF56112">
    <property type="entry name" value="Protein kinase-like (PK-like)"/>
    <property type="match status" value="1"/>
</dbReference>
<evidence type="ECO:0000256" key="2">
    <source>
        <dbReference type="ARBA" id="ARBA00022741"/>
    </source>
</evidence>
<dbReference type="EC" id="2.7.12.2" evidence="6"/>